<dbReference type="Proteomes" id="UP000053201">
    <property type="component" value="Unassembled WGS sequence"/>
</dbReference>
<name>A0A0L0HNV4_SPIPD</name>
<gene>
    <name evidence="1" type="ORF">SPPG_08951</name>
</gene>
<dbReference type="AlphaFoldDB" id="A0A0L0HNV4"/>
<dbReference type="GeneID" id="27692076"/>
<reference evidence="1 2" key="1">
    <citation type="submission" date="2009-08" db="EMBL/GenBank/DDBJ databases">
        <title>The Genome Sequence of Spizellomyces punctatus strain DAOM BR117.</title>
        <authorList>
            <consortium name="The Broad Institute Genome Sequencing Platform"/>
            <person name="Russ C."/>
            <person name="Cuomo C."/>
            <person name="Shea T."/>
            <person name="Young S.K."/>
            <person name="Zeng Q."/>
            <person name="Koehrsen M."/>
            <person name="Haas B."/>
            <person name="Borodovsky M."/>
            <person name="Guigo R."/>
            <person name="Alvarado L."/>
            <person name="Berlin A."/>
            <person name="Bochicchio J."/>
            <person name="Borenstein D."/>
            <person name="Chapman S."/>
            <person name="Chen Z."/>
            <person name="Engels R."/>
            <person name="Freedman E."/>
            <person name="Gellesch M."/>
            <person name="Goldberg J."/>
            <person name="Griggs A."/>
            <person name="Gujja S."/>
            <person name="Heiman D."/>
            <person name="Hepburn T."/>
            <person name="Howarth C."/>
            <person name="Jen D."/>
            <person name="Larson L."/>
            <person name="Lewis B."/>
            <person name="Mehta T."/>
            <person name="Park D."/>
            <person name="Pearson M."/>
            <person name="Roberts A."/>
            <person name="Saif S."/>
            <person name="Shenoy N."/>
            <person name="Sisk P."/>
            <person name="Stolte C."/>
            <person name="Sykes S."/>
            <person name="Thomson T."/>
            <person name="Walk T."/>
            <person name="White J."/>
            <person name="Yandava C."/>
            <person name="Burger G."/>
            <person name="Gray M.W."/>
            <person name="Holland P.W.H."/>
            <person name="King N."/>
            <person name="Lang F.B.F."/>
            <person name="Roger A.J."/>
            <person name="Ruiz-Trillo I."/>
            <person name="Lander E."/>
            <person name="Nusbaum C."/>
        </authorList>
    </citation>
    <scope>NUCLEOTIDE SEQUENCE [LARGE SCALE GENOMIC DNA]</scope>
    <source>
        <strain evidence="1 2">DAOM BR117</strain>
    </source>
</reference>
<dbReference type="RefSeq" id="XP_016610659.1">
    <property type="nucleotide sequence ID" value="XM_016757101.1"/>
</dbReference>
<dbReference type="InParanoid" id="A0A0L0HNV4"/>
<keyword evidence="2" id="KW-1185">Reference proteome</keyword>
<dbReference type="VEuPathDB" id="FungiDB:SPPG_08951"/>
<evidence type="ECO:0000313" key="1">
    <source>
        <dbReference type="EMBL" id="KND02620.1"/>
    </source>
</evidence>
<accession>A0A0L0HNV4</accession>
<protein>
    <submittedName>
        <fullName evidence="1">Uncharacterized protein</fullName>
    </submittedName>
</protein>
<dbReference type="EMBL" id="KQ257452">
    <property type="protein sequence ID" value="KND02620.1"/>
    <property type="molecule type" value="Genomic_DNA"/>
</dbReference>
<organism evidence="1 2">
    <name type="scientific">Spizellomyces punctatus (strain DAOM BR117)</name>
    <dbReference type="NCBI Taxonomy" id="645134"/>
    <lineage>
        <taxon>Eukaryota</taxon>
        <taxon>Fungi</taxon>
        <taxon>Fungi incertae sedis</taxon>
        <taxon>Chytridiomycota</taxon>
        <taxon>Chytridiomycota incertae sedis</taxon>
        <taxon>Chytridiomycetes</taxon>
        <taxon>Spizellomycetales</taxon>
        <taxon>Spizellomycetaceae</taxon>
        <taxon>Spizellomyces</taxon>
    </lineage>
</organism>
<sequence>MCGPCHSVRHASITATIILRNHCGQTLRYSLNVSRLKRSSKARMVSSTMAFSPRKTMLSTPTPGMRSGTLAQRSVECSFVRGIAPSICSMALRGAEEGKLCSSHGNQPWTNNAQSFIEHLLSPSCFLCGCAPVPFFLRPTTAVAESRRRCEMGDKVLSLAEICTATCSLIT</sequence>
<evidence type="ECO:0000313" key="2">
    <source>
        <dbReference type="Proteomes" id="UP000053201"/>
    </source>
</evidence>
<proteinExistence type="predicted"/>